<reference evidence="1" key="1">
    <citation type="submission" date="2023-07" db="EMBL/GenBank/DDBJ databases">
        <title>Black Yeasts Isolated from many extreme environments.</title>
        <authorList>
            <person name="Coleine C."/>
            <person name="Stajich J.E."/>
            <person name="Selbmann L."/>
        </authorList>
    </citation>
    <scope>NUCLEOTIDE SEQUENCE</scope>
    <source>
        <strain evidence="1">CCFEE 5714</strain>
    </source>
</reference>
<organism evidence="1 2">
    <name type="scientific">Vermiconidia calcicola</name>
    <dbReference type="NCBI Taxonomy" id="1690605"/>
    <lineage>
        <taxon>Eukaryota</taxon>
        <taxon>Fungi</taxon>
        <taxon>Dikarya</taxon>
        <taxon>Ascomycota</taxon>
        <taxon>Pezizomycotina</taxon>
        <taxon>Dothideomycetes</taxon>
        <taxon>Dothideomycetidae</taxon>
        <taxon>Mycosphaerellales</taxon>
        <taxon>Extremaceae</taxon>
        <taxon>Vermiconidia</taxon>
    </lineage>
</organism>
<sequence>MPHKQEQTPPASTPPALDKTKRQRTISSEEARRSQTITRLPLNYKGIPYRTEWLKHQEIAPKLKELGIPPNEPAPGGPPQSPYTVPAIQLADATGVMDSAAIAAKLESIHPEPSLHLDNGLVEKVGPLIGKVAFPLLPVFMPRIARDIILEEYVEWFREARAQTFGMPLDELERTRGGDQAWEAAGPGLIELTGFLAKQKRDEGPFILGSQVCYADFLIVSMMEALRRIGQDIFDRFIQASGDESLRKLHEACQRWMENDQ</sequence>
<evidence type="ECO:0000313" key="2">
    <source>
        <dbReference type="Proteomes" id="UP001281147"/>
    </source>
</evidence>
<gene>
    <name evidence="1" type="ORF">LTR37_012497</name>
</gene>
<name>A0ACC3N1U3_9PEZI</name>
<protein>
    <submittedName>
        <fullName evidence="1">Uncharacterized protein</fullName>
    </submittedName>
</protein>
<accession>A0ACC3N1U3</accession>
<proteinExistence type="predicted"/>
<comment type="caution">
    <text evidence="1">The sequence shown here is derived from an EMBL/GenBank/DDBJ whole genome shotgun (WGS) entry which is preliminary data.</text>
</comment>
<dbReference type="Proteomes" id="UP001281147">
    <property type="component" value="Unassembled WGS sequence"/>
</dbReference>
<dbReference type="EMBL" id="JAUTXU010000116">
    <property type="protein sequence ID" value="KAK3706818.1"/>
    <property type="molecule type" value="Genomic_DNA"/>
</dbReference>
<evidence type="ECO:0000313" key="1">
    <source>
        <dbReference type="EMBL" id="KAK3706818.1"/>
    </source>
</evidence>
<keyword evidence="2" id="KW-1185">Reference proteome</keyword>